<evidence type="ECO:0000313" key="2">
    <source>
        <dbReference type="Proteomes" id="UP001379949"/>
    </source>
</evidence>
<dbReference type="PANTHER" id="PTHR16128:SF5">
    <property type="entry name" value="FAD_NAD(P)-BINDING OXIDOREDUCTASE FAMILY PROTEIN"/>
    <property type="match status" value="1"/>
</dbReference>
<dbReference type="Pfam" id="PF13450">
    <property type="entry name" value="NAD_binding_8"/>
    <property type="match status" value="1"/>
</dbReference>
<proteinExistence type="predicted"/>
<accession>A0ABU9G1A1</accession>
<dbReference type="PANTHER" id="PTHR16128">
    <property type="entry name" value="FAD/NAD(P)-BINDING OXIDOREDUCTASE FAMILY PROTEIN"/>
    <property type="match status" value="1"/>
</dbReference>
<dbReference type="EMBL" id="JBAKAR010000001">
    <property type="protein sequence ID" value="MEL0611831.1"/>
    <property type="molecule type" value="Genomic_DNA"/>
</dbReference>
<dbReference type="RefSeq" id="WP_341566114.1">
    <property type="nucleotide sequence ID" value="NZ_JBAKAR010000001.1"/>
</dbReference>
<evidence type="ECO:0000313" key="1">
    <source>
        <dbReference type="EMBL" id="MEL0611831.1"/>
    </source>
</evidence>
<dbReference type="SUPFAM" id="SSF51905">
    <property type="entry name" value="FAD/NAD(P)-binding domain"/>
    <property type="match status" value="1"/>
</dbReference>
<dbReference type="Gene3D" id="3.90.660.10">
    <property type="match status" value="1"/>
</dbReference>
<sequence length="340" mass="37884">MKHTQIPTNTSLLYDVAIIGAGIAGSLCANLLSKAGHQVCVLEKSRGTGGRAGSKRLNDEQSCDLGTPFIRSTQASTQAILAALSDIGVAQRWPQLPQKEQENDAQYYVGTPKMSALTRHWLNNIALISNTRIHHIERIKKQNEDCWQLHNDHHSKHFFAKRIVIATPAPQAAILLANTPDIDTLLLKAIQAGQTYQSQWAMWLETETSTLPAIIEATDSPLARLIKDNQKPCRTPAQERWVLQTTPEWAQKHLNKENQEITELLTKAFKEQTQLTPSACGEPHRWLLSRSQPIVENAPYLWDKQQDIGLIGDWLSQGDAEGAMLSALSLCDHLSNELSE</sequence>
<dbReference type="InterPro" id="IPR036188">
    <property type="entry name" value="FAD/NAD-bd_sf"/>
</dbReference>
<name>A0ABU9G1A1_9GAMM</name>
<gene>
    <name evidence="1" type="ORF">V6242_01635</name>
</gene>
<reference evidence="1 2" key="1">
    <citation type="submission" date="2024-02" db="EMBL/GenBank/DDBJ databases">
        <title>Bacteria isolated from the canopy kelp, Nereocystis luetkeana.</title>
        <authorList>
            <person name="Pfister C.A."/>
            <person name="Younker I.T."/>
            <person name="Light S.H."/>
        </authorList>
    </citation>
    <scope>NUCLEOTIDE SEQUENCE [LARGE SCALE GENOMIC DNA]</scope>
    <source>
        <strain evidence="1 2">TI.4.07</strain>
    </source>
</reference>
<protein>
    <submittedName>
        <fullName evidence="1">FAD-dependent oxidoreductase</fullName>
    </submittedName>
</protein>
<organism evidence="1 2">
    <name type="scientific">Marinomonas arenicola</name>
    <dbReference type="NCBI Taxonomy" id="569601"/>
    <lineage>
        <taxon>Bacteria</taxon>
        <taxon>Pseudomonadati</taxon>
        <taxon>Pseudomonadota</taxon>
        <taxon>Gammaproteobacteria</taxon>
        <taxon>Oceanospirillales</taxon>
        <taxon>Oceanospirillaceae</taxon>
        <taxon>Marinomonas</taxon>
    </lineage>
</organism>
<dbReference type="Gene3D" id="3.50.50.60">
    <property type="entry name" value="FAD/NAD(P)-binding domain"/>
    <property type="match status" value="1"/>
</dbReference>
<comment type="caution">
    <text evidence="1">The sequence shown here is derived from an EMBL/GenBank/DDBJ whole genome shotgun (WGS) entry which is preliminary data.</text>
</comment>
<dbReference type="Proteomes" id="UP001379949">
    <property type="component" value="Unassembled WGS sequence"/>
</dbReference>
<keyword evidence="2" id="KW-1185">Reference proteome</keyword>